<feature type="region of interest" description="Disordered" evidence="1">
    <location>
        <begin position="1"/>
        <end position="22"/>
    </location>
</feature>
<keyword evidence="3" id="KW-1185">Reference proteome</keyword>
<dbReference type="Proteomes" id="UP000233551">
    <property type="component" value="Unassembled WGS sequence"/>
</dbReference>
<accession>A0A2I0HND2</accession>
<comment type="caution">
    <text evidence="2">The sequence shown here is derived from an EMBL/GenBank/DDBJ whole genome shotgun (WGS) entry which is preliminary data.</text>
</comment>
<gene>
    <name evidence="2" type="ORF">CRG98_046370</name>
</gene>
<evidence type="ECO:0000256" key="1">
    <source>
        <dbReference type="SAM" id="MobiDB-lite"/>
    </source>
</evidence>
<proteinExistence type="predicted"/>
<dbReference type="AlphaFoldDB" id="A0A2I0HND2"/>
<evidence type="ECO:0000313" key="3">
    <source>
        <dbReference type="Proteomes" id="UP000233551"/>
    </source>
</evidence>
<protein>
    <submittedName>
        <fullName evidence="2">Uncharacterized protein</fullName>
    </submittedName>
</protein>
<organism evidence="2 3">
    <name type="scientific">Punica granatum</name>
    <name type="common">Pomegranate</name>
    <dbReference type="NCBI Taxonomy" id="22663"/>
    <lineage>
        <taxon>Eukaryota</taxon>
        <taxon>Viridiplantae</taxon>
        <taxon>Streptophyta</taxon>
        <taxon>Embryophyta</taxon>
        <taxon>Tracheophyta</taxon>
        <taxon>Spermatophyta</taxon>
        <taxon>Magnoliopsida</taxon>
        <taxon>eudicotyledons</taxon>
        <taxon>Gunneridae</taxon>
        <taxon>Pentapetalae</taxon>
        <taxon>rosids</taxon>
        <taxon>malvids</taxon>
        <taxon>Myrtales</taxon>
        <taxon>Lythraceae</taxon>
        <taxon>Punica</taxon>
    </lineage>
</organism>
<sequence length="91" mass="10356">MASNNILPRGHCPLNHSPPSHGLSFRRSLLSSRLSSGSRYSTAQSSLSRPSPFAGEGVWYDTDRRGRRRRSGWRCRKKRSWAGVAAWKEER</sequence>
<reference evidence="2 3" key="1">
    <citation type="submission" date="2017-11" db="EMBL/GenBank/DDBJ databases">
        <title>De-novo sequencing of pomegranate (Punica granatum L.) genome.</title>
        <authorList>
            <person name="Akparov Z."/>
            <person name="Amiraslanov A."/>
            <person name="Hajiyeva S."/>
            <person name="Abbasov M."/>
            <person name="Kaur K."/>
            <person name="Hamwieh A."/>
            <person name="Solovyev V."/>
            <person name="Salamov A."/>
            <person name="Braich B."/>
            <person name="Kosarev P."/>
            <person name="Mahmoud A."/>
            <person name="Hajiyev E."/>
            <person name="Babayeva S."/>
            <person name="Izzatullayeva V."/>
            <person name="Mammadov A."/>
            <person name="Mammadov A."/>
            <person name="Sharifova S."/>
            <person name="Ojaghi J."/>
            <person name="Eynullazada K."/>
            <person name="Bayramov B."/>
            <person name="Abdulazimova A."/>
            <person name="Shahmuradov I."/>
        </authorList>
    </citation>
    <scope>NUCLEOTIDE SEQUENCE [LARGE SCALE GENOMIC DNA]</scope>
    <source>
        <strain evidence="3">cv. AG2017</strain>
        <tissue evidence="2">Leaf</tissue>
    </source>
</reference>
<dbReference type="EMBL" id="PGOL01006826">
    <property type="protein sequence ID" value="PKI33239.1"/>
    <property type="molecule type" value="Genomic_DNA"/>
</dbReference>
<name>A0A2I0HND2_PUNGR</name>
<evidence type="ECO:0000313" key="2">
    <source>
        <dbReference type="EMBL" id="PKI33239.1"/>
    </source>
</evidence>